<evidence type="ECO:0000313" key="1">
    <source>
        <dbReference type="EMBL" id="CQR70697.1"/>
    </source>
</evidence>
<keyword evidence="2" id="KW-1185">Reference proteome</keyword>
<organism evidence="1 2">
    <name type="scientific">Sporomusa ovata</name>
    <dbReference type="NCBI Taxonomy" id="2378"/>
    <lineage>
        <taxon>Bacteria</taxon>
        <taxon>Bacillati</taxon>
        <taxon>Bacillota</taxon>
        <taxon>Negativicutes</taxon>
        <taxon>Selenomonadales</taxon>
        <taxon>Sporomusaceae</taxon>
        <taxon>Sporomusa</taxon>
    </lineage>
</organism>
<proteinExistence type="predicted"/>
<protein>
    <submittedName>
        <fullName evidence="1">Uncharacterized protein</fullName>
    </submittedName>
</protein>
<accession>A0A0U1KTH9</accession>
<evidence type="ECO:0000313" key="2">
    <source>
        <dbReference type="Proteomes" id="UP000049855"/>
    </source>
</evidence>
<gene>
    <name evidence="1" type="ORF">SpAn4DRAFT_1675</name>
</gene>
<dbReference type="EMBL" id="CTRP01000003">
    <property type="protein sequence ID" value="CQR70697.1"/>
    <property type="molecule type" value="Genomic_DNA"/>
</dbReference>
<dbReference type="Proteomes" id="UP000049855">
    <property type="component" value="Unassembled WGS sequence"/>
</dbReference>
<sequence length="369" mass="41729">MLAFLLEPLSNKVAEEVRLDADNEQQIAINISRWAKNNLIHTQQVEAFKGQPGDDPWGAYNSGQPVWKKVIPSEMLAKSMYSGKITGKCEALPSFLASIFVLNGAKLDDVILLRLHSHNIGLVRFGGKLYIINNQSVMPVDEKRKSWIKEQTYLGFFSYSVSVYHDFRNGDKEFKIDDAFFNTEDNSLLDTFLNMTGTRDKLVKDENVYPNAVGNRDGAFSLIFNNSDSVGVLKNCVLARYAYQSLYVKNPEMYLKASIKAPKTLELANMLGSKEDIFGWIKNHVSYGSIFEDSSERIMTGDQVIVFKKGSLKDQAVLAFSLLKLKGYNPEMVITEKNAFIRVDNDTYEAKTWDKVESIEGKVFLKMSL</sequence>
<dbReference type="AlphaFoldDB" id="A0A0U1KTH9"/>
<reference evidence="2" key="1">
    <citation type="submission" date="2015-03" db="EMBL/GenBank/DDBJ databases">
        <authorList>
            <person name="Nijsse Bart"/>
        </authorList>
    </citation>
    <scope>NUCLEOTIDE SEQUENCE [LARGE SCALE GENOMIC DNA]</scope>
</reference>
<name>A0A0U1KTH9_9FIRM</name>